<name>A0A401J924_SPHXE</name>
<dbReference type="Proteomes" id="UP000290975">
    <property type="component" value="Unassembled WGS sequence"/>
</dbReference>
<reference evidence="2 3" key="1">
    <citation type="submission" date="2014-12" db="EMBL/GenBank/DDBJ databases">
        <title>Whole genome sequencing of Sphingobium xenophagum OW59.</title>
        <authorList>
            <person name="Ohta Y."/>
            <person name="Nishi S."/>
            <person name="Hatada Y."/>
        </authorList>
    </citation>
    <scope>NUCLEOTIDE SEQUENCE [LARGE SCALE GENOMIC DNA]</scope>
    <source>
        <strain evidence="2 3">OW59</strain>
    </source>
</reference>
<accession>A0A401J924</accession>
<dbReference type="Gene3D" id="3.90.105.50">
    <property type="match status" value="1"/>
</dbReference>
<protein>
    <recommendedName>
        <fullName evidence="1">Helix-turn-helix domain-containing protein</fullName>
    </recommendedName>
</protein>
<evidence type="ECO:0000313" key="2">
    <source>
        <dbReference type="EMBL" id="GBH33186.1"/>
    </source>
</evidence>
<evidence type="ECO:0000313" key="3">
    <source>
        <dbReference type="Proteomes" id="UP000290975"/>
    </source>
</evidence>
<dbReference type="EMBL" id="BBQY01000085">
    <property type="protein sequence ID" value="GBH33186.1"/>
    <property type="molecule type" value="Genomic_DNA"/>
</dbReference>
<sequence length="83" mass="9361">MVHIIKTRRKTQIPPVEADEALRIDRTETLTVRIPEAVRMTGIGRSKLYELIQSGDIGIVKIGASTLIPVDSLRDLIARNRRQ</sequence>
<dbReference type="InterPro" id="IPR041657">
    <property type="entry name" value="HTH_17"/>
</dbReference>
<proteinExistence type="predicted"/>
<keyword evidence="3" id="KW-1185">Reference proteome</keyword>
<comment type="caution">
    <text evidence="2">The sequence shown here is derived from an EMBL/GenBank/DDBJ whole genome shotgun (WGS) entry which is preliminary data.</text>
</comment>
<dbReference type="AlphaFoldDB" id="A0A401J924"/>
<evidence type="ECO:0000259" key="1">
    <source>
        <dbReference type="Pfam" id="PF12728"/>
    </source>
</evidence>
<dbReference type="RefSeq" id="WP_130754965.1">
    <property type="nucleotide sequence ID" value="NZ_BBQY01000085.1"/>
</dbReference>
<gene>
    <name evidence="2" type="ORF">MBESOW_P4315</name>
</gene>
<feature type="domain" description="Helix-turn-helix" evidence="1">
    <location>
        <begin position="33"/>
        <end position="81"/>
    </location>
</feature>
<dbReference type="InterPro" id="IPR038148">
    <property type="entry name" value="Tn1545/Tn916_Xis"/>
</dbReference>
<dbReference type="Pfam" id="PF12728">
    <property type="entry name" value="HTH_17"/>
    <property type="match status" value="1"/>
</dbReference>
<organism evidence="2 3">
    <name type="scientific">Sphingobium xenophagum</name>
    <dbReference type="NCBI Taxonomy" id="121428"/>
    <lineage>
        <taxon>Bacteria</taxon>
        <taxon>Pseudomonadati</taxon>
        <taxon>Pseudomonadota</taxon>
        <taxon>Alphaproteobacteria</taxon>
        <taxon>Sphingomonadales</taxon>
        <taxon>Sphingomonadaceae</taxon>
        <taxon>Sphingobium</taxon>
    </lineage>
</organism>